<keyword evidence="1" id="KW-1133">Transmembrane helix</keyword>
<keyword evidence="1" id="KW-0812">Transmembrane</keyword>
<protein>
    <submittedName>
        <fullName evidence="2">Uncharacterized protein</fullName>
    </submittedName>
</protein>
<reference evidence="2 3" key="1">
    <citation type="submission" date="2017-04" db="EMBL/GenBank/DDBJ databases">
        <title>Complete genome sequence of Flavobacterium kingsejong AJ004.</title>
        <authorList>
            <person name="Lee P.C."/>
        </authorList>
    </citation>
    <scope>NUCLEOTIDE SEQUENCE [LARGE SCALE GENOMIC DNA]</scope>
    <source>
        <strain evidence="2 3">AJ004</strain>
    </source>
</reference>
<evidence type="ECO:0000256" key="1">
    <source>
        <dbReference type="SAM" id="Phobius"/>
    </source>
</evidence>
<sequence>MYSKWKMGWGKIKIAGVIWMIHFLIYSRKRFRSVSENQMYILGTIKCTPISYKNIRLRHIAKKMLKRISK</sequence>
<dbReference type="KEGG" id="fki:FK004_17710"/>
<proteinExistence type="predicted"/>
<organism evidence="2 3">
    <name type="scientific">Flavobacterium kingsejongi</name>
    <dbReference type="NCBI Taxonomy" id="1678728"/>
    <lineage>
        <taxon>Bacteria</taxon>
        <taxon>Pseudomonadati</taxon>
        <taxon>Bacteroidota</taxon>
        <taxon>Flavobacteriia</taxon>
        <taxon>Flavobacteriales</taxon>
        <taxon>Flavobacteriaceae</taxon>
        <taxon>Flavobacterium</taxon>
    </lineage>
</organism>
<evidence type="ECO:0000313" key="3">
    <source>
        <dbReference type="Proteomes" id="UP000244677"/>
    </source>
</evidence>
<gene>
    <name evidence="2" type="ORF">FK004_17710</name>
</gene>
<name>A0A2S1LT60_9FLAO</name>
<keyword evidence="1" id="KW-0472">Membrane</keyword>
<dbReference type="Proteomes" id="UP000244677">
    <property type="component" value="Chromosome"/>
</dbReference>
<dbReference type="AlphaFoldDB" id="A0A2S1LT60"/>
<keyword evidence="3" id="KW-1185">Reference proteome</keyword>
<feature type="transmembrane region" description="Helical" evidence="1">
    <location>
        <begin position="6"/>
        <end position="26"/>
    </location>
</feature>
<accession>A0A2S1LT60</accession>
<evidence type="ECO:0000313" key="2">
    <source>
        <dbReference type="EMBL" id="AWG26937.1"/>
    </source>
</evidence>
<dbReference type="EMBL" id="CP020919">
    <property type="protein sequence ID" value="AWG26937.1"/>
    <property type="molecule type" value="Genomic_DNA"/>
</dbReference>